<accession>A0A6J6LDX0</accession>
<organism evidence="1">
    <name type="scientific">freshwater metagenome</name>
    <dbReference type="NCBI Taxonomy" id="449393"/>
    <lineage>
        <taxon>unclassified sequences</taxon>
        <taxon>metagenomes</taxon>
        <taxon>ecological metagenomes</taxon>
    </lineage>
</organism>
<protein>
    <submittedName>
        <fullName evidence="1">Unannotated protein</fullName>
    </submittedName>
</protein>
<proteinExistence type="predicted"/>
<gene>
    <name evidence="1" type="ORF">UFOPK2214_01091</name>
</gene>
<evidence type="ECO:0000313" key="1">
    <source>
        <dbReference type="EMBL" id="CAB4658699.1"/>
    </source>
</evidence>
<sequence length="322" mass="34771">MFTTHRSRTPRAIAAFVLSIGLLAIPNPITGTPRASAATFSNTTGTYINEKISWICACSVDATKPPALSSFDVKVDGVSNPATALTIFGSAVMDLTLTSPVYSGSVITFTYNAPAVDNTLANNAFQRSNGEDYASFTLTITNMGRPRPVTTTTAPLNVGSATPSWDTDPVTEAETDAFTEGFWPSVIPGNIIITDQFGFTVDKKNGIKPKIRMKDYAGKIKMTISATYKDGAKTKKYKCTYAPFGSTKKVKTAKWKWYTPKKACILPKALVTAIQTGKTTLNAKGAWPRIWVTSGKKARPDKTKIKARTLKYTVRAKPAAAQ</sequence>
<dbReference type="EMBL" id="CAEZWJ010000036">
    <property type="protein sequence ID" value="CAB4658699.1"/>
    <property type="molecule type" value="Genomic_DNA"/>
</dbReference>
<name>A0A6J6LDX0_9ZZZZ</name>
<dbReference type="AlphaFoldDB" id="A0A6J6LDX0"/>
<reference evidence="1" key="1">
    <citation type="submission" date="2020-05" db="EMBL/GenBank/DDBJ databases">
        <authorList>
            <person name="Chiriac C."/>
            <person name="Salcher M."/>
            <person name="Ghai R."/>
            <person name="Kavagutti S V."/>
        </authorList>
    </citation>
    <scope>NUCLEOTIDE SEQUENCE</scope>
</reference>